<dbReference type="AlphaFoldDB" id="A0A7C8ZZK6"/>
<sequence length="134" mass="15658">MIYASNMFPPLSQEHLITFIHTVILSCSYCSFHLTAFTHPCQPLFSLVSRYGNLALHFRLRNMQTSHKIGESDTRHFPSEIHAAYPRYYHSHDHSYVNSLTEVFLGQQCAVVFFFNNRLVLFKGVLMRCLERDN</sequence>
<dbReference type="EMBL" id="GISG01179998">
    <property type="protein sequence ID" value="MBA4653575.1"/>
    <property type="molecule type" value="Transcribed_RNA"/>
</dbReference>
<name>A0A7C8ZZK6_OPUST</name>
<reference evidence="1" key="1">
    <citation type="journal article" date="2013" name="J. Plant Res.">
        <title>Effect of fungi and light on seed germination of three Opuntia species from semiarid lands of central Mexico.</title>
        <authorList>
            <person name="Delgado-Sanchez P."/>
            <person name="Jimenez-Bremont J.F."/>
            <person name="Guerrero-Gonzalez Mde L."/>
            <person name="Flores J."/>
        </authorList>
    </citation>
    <scope>NUCLEOTIDE SEQUENCE</scope>
    <source>
        <tissue evidence="1">Cladode</tissue>
    </source>
</reference>
<organism evidence="1">
    <name type="scientific">Opuntia streptacantha</name>
    <name type="common">Prickly pear cactus</name>
    <name type="synonym">Opuntia cardona</name>
    <dbReference type="NCBI Taxonomy" id="393608"/>
    <lineage>
        <taxon>Eukaryota</taxon>
        <taxon>Viridiplantae</taxon>
        <taxon>Streptophyta</taxon>
        <taxon>Embryophyta</taxon>
        <taxon>Tracheophyta</taxon>
        <taxon>Spermatophyta</taxon>
        <taxon>Magnoliopsida</taxon>
        <taxon>eudicotyledons</taxon>
        <taxon>Gunneridae</taxon>
        <taxon>Pentapetalae</taxon>
        <taxon>Caryophyllales</taxon>
        <taxon>Cactineae</taxon>
        <taxon>Cactaceae</taxon>
        <taxon>Opuntioideae</taxon>
        <taxon>Opuntia</taxon>
    </lineage>
</organism>
<evidence type="ECO:0000313" key="1">
    <source>
        <dbReference type="EMBL" id="MBA4653575.1"/>
    </source>
</evidence>
<accession>A0A7C8ZZK6</accession>
<reference evidence="1" key="2">
    <citation type="submission" date="2020-07" db="EMBL/GenBank/DDBJ databases">
        <authorList>
            <person name="Vera ALvarez R."/>
            <person name="Arias-Moreno D.M."/>
            <person name="Jimenez-Jacinto V."/>
            <person name="Jimenez-Bremont J.F."/>
            <person name="Swaminathan K."/>
            <person name="Moose S.P."/>
            <person name="Guerrero-Gonzalez M.L."/>
            <person name="Marino-Ramirez L."/>
            <person name="Landsman D."/>
            <person name="Rodriguez-Kessler M."/>
            <person name="Delgado-Sanchez P."/>
        </authorList>
    </citation>
    <scope>NUCLEOTIDE SEQUENCE</scope>
    <source>
        <tissue evidence="1">Cladode</tissue>
    </source>
</reference>
<proteinExistence type="predicted"/>
<protein>
    <submittedName>
        <fullName evidence="1">Uncharacterized protein</fullName>
    </submittedName>
</protein>